<comment type="caution">
    <text evidence="2">The sequence shown here is derived from an EMBL/GenBank/DDBJ whole genome shotgun (WGS) entry which is preliminary data.</text>
</comment>
<dbReference type="eggNOG" id="COG1664">
    <property type="taxonomic scope" value="Bacteria"/>
</dbReference>
<feature type="domain" description="Putative auto-transporter adhesin head GIN" evidence="1">
    <location>
        <begin position="31"/>
        <end position="169"/>
    </location>
</feature>
<dbReference type="Gene3D" id="2.160.20.120">
    <property type="match status" value="1"/>
</dbReference>
<gene>
    <name evidence="2" type="ORF">JCM19294_1451</name>
</gene>
<evidence type="ECO:0000259" key="1">
    <source>
        <dbReference type="Pfam" id="PF10988"/>
    </source>
</evidence>
<dbReference type="EMBL" id="BBML01000005">
    <property type="protein sequence ID" value="GAK97405.1"/>
    <property type="molecule type" value="Genomic_DNA"/>
</dbReference>
<reference evidence="2" key="1">
    <citation type="journal article" date="2014" name="Genome Announc.">
        <title>Draft Genome Sequences of Marine Flavobacterium Nonlabens Strains NR17, NR24, NR27, NR32, NR33, and Ara13.</title>
        <authorList>
            <person name="Nakanishi M."/>
            <person name="Meirelles P."/>
            <person name="Suzuki R."/>
            <person name="Takatani N."/>
            <person name="Mino S."/>
            <person name="Suda W."/>
            <person name="Oshima K."/>
            <person name="Hattori M."/>
            <person name="Ohkuma M."/>
            <person name="Hosokawa M."/>
            <person name="Miyashita K."/>
            <person name="Thompson F.L."/>
            <person name="Niwa A."/>
            <person name="Sawabe T."/>
            <person name="Sawabe T."/>
        </authorList>
    </citation>
    <scope>NUCLEOTIDE SEQUENCE [LARGE SCALE GENOMIC DNA]</scope>
    <source>
        <strain evidence="2">JCM 19294</strain>
    </source>
</reference>
<dbReference type="Pfam" id="PF10988">
    <property type="entry name" value="DUF2807"/>
    <property type="match status" value="1"/>
</dbReference>
<evidence type="ECO:0000313" key="2">
    <source>
        <dbReference type="EMBL" id="GAK97405.1"/>
    </source>
</evidence>
<accession>A0A090Q316</accession>
<sequence length="265" mass="29507">MITATVSLAQDLEKVKGNREVTTEISPIEIFESLEINSDYEVEIVPGAATQIEITTDSNLHQYLQPVIENGKLMINTTARIRSKKEMKFRIIYGPELNKIHVTDDGELTSVTALNFENLILNVDNDAEVYMTANVKNLELNADDSTKLELNLSGDQAKINFKGNANIKALFNYNFLEYNMKDRADARIEGDIKNGELTIQERAELEGKNLVVNNLKLSSSNSSRVEINATDDIIISASNSTEITLYGSPDIKIEEFSGKAILKKS</sequence>
<keyword evidence="3" id="KW-1185">Reference proteome</keyword>
<evidence type="ECO:0000313" key="3">
    <source>
        <dbReference type="Proteomes" id="UP000029221"/>
    </source>
</evidence>
<dbReference type="InterPro" id="IPR021255">
    <property type="entry name" value="DUF2807"/>
</dbReference>
<dbReference type="Proteomes" id="UP000029221">
    <property type="component" value="Unassembled WGS sequence"/>
</dbReference>
<protein>
    <recommendedName>
        <fullName evidence="1">Putative auto-transporter adhesin head GIN domain-containing protein</fullName>
    </recommendedName>
</protein>
<dbReference type="STRING" id="319236.BST91_02230"/>
<name>A0A090Q316_9FLAO</name>
<proteinExistence type="predicted"/>
<organism evidence="2 3">
    <name type="scientific">Nonlabens tegetincola</name>
    <dbReference type="NCBI Taxonomy" id="323273"/>
    <lineage>
        <taxon>Bacteria</taxon>
        <taxon>Pseudomonadati</taxon>
        <taxon>Bacteroidota</taxon>
        <taxon>Flavobacteriia</taxon>
        <taxon>Flavobacteriales</taxon>
        <taxon>Flavobacteriaceae</taxon>
        <taxon>Nonlabens</taxon>
    </lineage>
</organism>
<dbReference type="AlphaFoldDB" id="A0A090Q316"/>